<feature type="domain" description="PPIase FKBP-type" evidence="8">
    <location>
        <begin position="184"/>
        <end position="270"/>
    </location>
</feature>
<evidence type="ECO:0000256" key="6">
    <source>
        <dbReference type="RuleBase" id="RU003915"/>
    </source>
</evidence>
<keyword evidence="3 5" id="KW-0697">Rotamase</keyword>
<dbReference type="GO" id="GO:0016853">
    <property type="term" value="F:isomerase activity"/>
    <property type="evidence" value="ECO:0007669"/>
    <property type="project" value="UniProtKB-KW"/>
</dbReference>
<dbReference type="InterPro" id="IPR036944">
    <property type="entry name" value="PPIase_FKBP_N_sf"/>
</dbReference>
<dbReference type="InterPro" id="IPR046357">
    <property type="entry name" value="PPIase_dom_sf"/>
</dbReference>
<dbReference type="SUPFAM" id="SSF54534">
    <property type="entry name" value="FKBP-like"/>
    <property type="match status" value="1"/>
</dbReference>
<comment type="catalytic activity">
    <reaction evidence="1 5 6">
        <text>[protein]-peptidylproline (omega=180) = [protein]-peptidylproline (omega=0)</text>
        <dbReference type="Rhea" id="RHEA:16237"/>
        <dbReference type="Rhea" id="RHEA-COMP:10747"/>
        <dbReference type="Rhea" id="RHEA-COMP:10748"/>
        <dbReference type="ChEBI" id="CHEBI:83833"/>
        <dbReference type="ChEBI" id="CHEBI:83834"/>
        <dbReference type="EC" id="5.2.1.8"/>
    </reaction>
</comment>
<organism evidence="9 10">
    <name type="scientific">Marinifilum caeruleilacunae</name>
    <dbReference type="NCBI Taxonomy" id="2499076"/>
    <lineage>
        <taxon>Bacteria</taxon>
        <taxon>Pseudomonadati</taxon>
        <taxon>Bacteroidota</taxon>
        <taxon>Bacteroidia</taxon>
        <taxon>Marinilabiliales</taxon>
        <taxon>Marinifilaceae</taxon>
    </lineage>
</organism>
<accession>A0ABX1WSJ7</accession>
<protein>
    <recommendedName>
        <fullName evidence="6">Peptidyl-prolyl cis-trans isomerase</fullName>
        <ecNumber evidence="6">5.2.1.8</ecNumber>
    </recommendedName>
</protein>
<keyword evidence="4 5" id="KW-0413">Isomerase</keyword>
<reference evidence="9 10" key="1">
    <citation type="submission" date="2018-12" db="EMBL/GenBank/DDBJ databases">
        <title>Marinifilum JC070 sp. nov., a marine bacterium isolated from Yongle Blue Hole in the South China Sea.</title>
        <authorList>
            <person name="Fu T."/>
        </authorList>
    </citation>
    <scope>NUCLEOTIDE SEQUENCE [LARGE SCALE GENOMIC DNA]</scope>
    <source>
        <strain evidence="9 10">JC070</strain>
    </source>
</reference>
<dbReference type="PROSITE" id="PS51257">
    <property type="entry name" value="PROKAR_LIPOPROTEIN"/>
    <property type="match status" value="1"/>
</dbReference>
<evidence type="ECO:0000256" key="1">
    <source>
        <dbReference type="ARBA" id="ARBA00000971"/>
    </source>
</evidence>
<proteinExistence type="inferred from homology"/>
<feature type="chain" id="PRO_5047111669" description="Peptidyl-prolyl cis-trans isomerase" evidence="7">
    <location>
        <begin position="22"/>
        <end position="274"/>
    </location>
</feature>
<evidence type="ECO:0000256" key="4">
    <source>
        <dbReference type="ARBA" id="ARBA00023235"/>
    </source>
</evidence>
<gene>
    <name evidence="9" type="ORF">ELS83_04570</name>
</gene>
<dbReference type="InterPro" id="IPR001179">
    <property type="entry name" value="PPIase_FKBP_dom"/>
</dbReference>
<evidence type="ECO:0000256" key="2">
    <source>
        <dbReference type="ARBA" id="ARBA00006577"/>
    </source>
</evidence>
<feature type="signal peptide" evidence="7">
    <location>
        <begin position="1"/>
        <end position="21"/>
    </location>
</feature>
<evidence type="ECO:0000256" key="7">
    <source>
        <dbReference type="SAM" id="SignalP"/>
    </source>
</evidence>
<dbReference type="Pfam" id="PF01346">
    <property type="entry name" value="FKBP_N"/>
    <property type="match status" value="1"/>
</dbReference>
<sequence>MKRSSLIIALLALIVSFSACKKVPRSGKMKFANSVDSVSYALGYIEAGNFKKNFNQVPFEMDSTAYMHFAKAIAKTKLSERYTQFRNNQFNEINEEAFYKGFLNELAYGKSYFSEMSADIYLRKIFEKNKAVRDSIKKEKGKANLEKGRKFLEENKAREGVFETESGLQYEIIKEGNGPKPGARDRVKCVYHGTLLDGTVFDSAKERGDTTSFGVNAVIKGWKEALTLMPEGSEWRLYVPGDLAYGERGSRDIIGPNETLIFDVNLVEVIPNKK</sequence>
<name>A0ABX1WSJ7_9BACT</name>
<dbReference type="Proteomes" id="UP000732105">
    <property type="component" value="Unassembled WGS sequence"/>
</dbReference>
<comment type="similarity">
    <text evidence="2 6">Belongs to the FKBP-type PPIase family.</text>
</comment>
<evidence type="ECO:0000256" key="3">
    <source>
        <dbReference type="ARBA" id="ARBA00023110"/>
    </source>
</evidence>
<dbReference type="PANTHER" id="PTHR43811">
    <property type="entry name" value="FKBP-TYPE PEPTIDYL-PROLYL CIS-TRANS ISOMERASE FKPA"/>
    <property type="match status" value="1"/>
</dbReference>
<keyword evidence="10" id="KW-1185">Reference proteome</keyword>
<keyword evidence="7" id="KW-0732">Signal</keyword>
<dbReference type="PANTHER" id="PTHR43811:SF19">
    <property type="entry name" value="39 KDA FK506-BINDING NUCLEAR PROTEIN"/>
    <property type="match status" value="1"/>
</dbReference>
<dbReference type="RefSeq" id="WP_171594356.1">
    <property type="nucleotide sequence ID" value="NZ_RZNH01000004.1"/>
</dbReference>
<dbReference type="Gene3D" id="1.10.287.460">
    <property type="entry name" value="Peptidyl-prolyl cis-trans isomerase, FKBP-type, N-terminal domain"/>
    <property type="match status" value="1"/>
</dbReference>
<dbReference type="InterPro" id="IPR000774">
    <property type="entry name" value="PPIase_FKBP_N"/>
</dbReference>
<dbReference type="EMBL" id="RZNH01000004">
    <property type="protein sequence ID" value="NOU59084.1"/>
    <property type="molecule type" value="Genomic_DNA"/>
</dbReference>
<evidence type="ECO:0000313" key="9">
    <source>
        <dbReference type="EMBL" id="NOU59084.1"/>
    </source>
</evidence>
<dbReference type="Pfam" id="PF00254">
    <property type="entry name" value="FKBP_C"/>
    <property type="match status" value="1"/>
</dbReference>
<dbReference type="PROSITE" id="PS50059">
    <property type="entry name" value="FKBP_PPIASE"/>
    <property type="match status" value="1"/>
</dbReference>
<evidence type="ECO:0000256" key="5">
    <source>
        <dbReference type="PROSITE-ProRule" id="PRU00277"/>
    </source>
</evidence>
<dbReference type="Gene3D" id="3.10.50.40">
    <property type="match status" value="1"/>
</dbReference>
<evidence type="ECO:0000313" key="10">
    <source>
        <dbReference type="Proteomes" id="UP000732105"/>
    </source>
</evidence>
<dbReference type="EC" id="5.2.1.8" evidence="6"/>
<evidence type="ECO:0000259" key="8">
    <source>
        <dbReference type="PROSITE" id="PS50059"/>
    </source>
</evidence>
<comment type="caution">
    <text evidence="9">The sequence shown here is derived from an EMBL/GenBank/DDBJ whole genome shotgun (WGS) entry which is preliminary data.</text>
</comment>